<dbReference type="RefSeq" id="XP_066697447.1">
    <property type="nucleotide sequence ID" value="XM_066845049.1"/>
</dbReference>
<feature type="compositionally biased region" description="Basic and acidic residues" evidence="1">
    <location>
        <begin position="682"/>
        <end position="691"/>
    </location>
</feature>
<keyword evidence="3" id="KW-1185">Reference proteome</keyword>
<gene>
    <name evidence="2" type="ORF">PG986_008827</name>
</gene>
<organism evidence="2 3">
    <name type="scientific">Apiospora aurea</name>
    <dbReference type="NCBI Taxonomy" id="335848"/>
    <lineage>
        <taxon>Eukaryota</taxon>
        <taxon>Fungi</taxon>
        <taxon>Dikarya</taxon>
        <taxon>Ascomycota</taxon>
        <taxon>Pezizomycotina</taxon>
        <taxon>Sordariomycetes</taxon>
        <taxon>Xylariomycetidae</taxon>
        <taxon>Amphisphaeriales</taxon>
        <taxon>Apiosporaceae</taxon>
        <taxon>Apiospora</taxon>
    </lineage>
</organism>
<dbReference type="Proteomes" id="UP001391051">
    <property type="component" value="Unassembled WGS sequence"/>
</dbReference>
<protein>
    <recommendedName>
        <fullName evidence="4">USP domain-containing protein</fullName>
    </recommendedName>
</protein>
<feature type="compositionally biased region" description="Basic and acidic residues" evidence="1">
    <location>
        <begin position="490"/>
        <end position="499"/>
    </location>
</feature>
<feature type="compositionally biased region" description="Low complexity" evidence="1">
    <location>
        <begin position="436"/>
        <end position="445"/>
    </location>
</feature>
<reference evidence="2 3" key="1">
    <citation type="submission" date="2023-01" db="EMBL/GenBank/DDBJ databases">
        <title>Analysis of 21 Apiospora genomes using comparative genomics revels a genus with tremendous synthesis potential of carbohydrate active enzymes and secondary metabolites.</title>
        <authorList>
            <person name="Sorensen T."/>
        </authorList>
    </citation>
    <scope>NUCLEOTIDE SEQUENCE [LARGE SCALE GENOMIC DNA]</scope>
    <source>
        <strain evidence="2 3">CBS 24483</strain>
    </source>
</reference>
<feature type="compositionally biased region" description="Acidic residues" evidence="1">
    <location>
        <begin position="665"/>
        <end position="681"/>
    </location>
</feature>
<feature type="region of interest" description="Disordered" evidence="1">
    <location>
        <begin position="640"/>
        <end position="691"/>
    </location>
</feature>
<feature type="compositionally biased region" description="Polar residues" evidence="1">
    <location>
        <begin position="500"/>
        <end position="511"/>
    </location>
</feature>
<proteinExistence type="predicted"/>
<evidence type="ECO:0000313" key="2">
    <source>
        <dbReference type="EMBL" id="KAK7947941.1"/>
    </source>
</evidence>
<evidence type="ECO:0008006" key="4">
    <source>
        <dbReference type="Google" id="ProtNLM"/>
    </source>
</evidence>
<evidence type="ECO:0000313" key="3">
    <source>
        <dbReference type="Proteomes" id="UP001391051"/>
    </source>
</evidence>
<feature type="region of interest" description="Disordered" evidence="1">
    <location>
        <begin position="425"/>
        <end position="521"/>
    </location>
</feature>
<evidence type="ECO:0000256" key="1">
    <source>
        <dbReference type="SAM" id="MobiDB-lite"/>
    </source>
</evidence>
<sequence length="691" mass="78449">MPGSKHSAVDLHRLRTEWPLLKDAGRSDLTGVHVLLVVIRHLFTFLDETPVNEQEPVFIRAALMLVNKKGPLHDYKNALRLKTQAVGRLLVQPGTATIDMFNSKLLNDKLWSREPFHLLQQRNWVRLLDDPLGNRQLANEAYPDEMVRLSLIQYDGTTTLSDFVNSKFGAFDVQQPDGDQQPRRRYHQLPGLRTFIRVHYKPQQQRSFREVMRITVHGQTRKSKTQKPRKLQLQFLQQTYYLVAAVRLGKQGEKDIVRTYDARGYYIQPPTNATSIIDEAPRIGADDHEWLLFYLKTDSANWPNDGRVREFIPPPVSVSHKPSDNGVRVAGATSLNHTTNNQRPSVSVPNGKDVAEEISKLTSDMADHSVWFFSNMPLKVLPSGTAQLSALPVNNAEMPRTEPTLPGSLSGLFPAGWFKRRIDNQQAGPAVPPQPVSHQPPVHQSNVGNQPATIHAPRQQLEARQSVGAPSLPATGHPQTPTGHNNTAGTREKTPHSQHDATQTRQRSQPMPSRPSGADHLNIPIGQAMKFAHGPRPPLNPLITPVQRRQLSQDPTQKSYEWLHFQYWLTWAQQNPQKAFQQLQDTTLIHFDALYAQHQNGSWVKQQQQLYKQYQQQHQQQHQRHQQQMQVLQQFVQLTHQRPGSPGPAAQPQNQSNGPAQADVDNPDQVEVQDEPDQSDEENPHKRQRTD</sequence>
<feature type="compositionally biased region" description="Polar residues" evidence="1">
    <location>
        <begin position="477"/>
        <end position="489"/>
    </location>
</feature>
<accession>A0ABR1Q5W3</accession>
<comment type="caution">
    <text evidence="2">The sequence shown here is derived from an EMBL/GenBank/DDBJ whole genome shotgun (WGS) entry which is preliminary data.</text>
</comment>
<dbReference type="GeneID" id="92078111"/>
<dbReference type="EMBL" id="JAQQWE010000006">
    <property type="protein sequence ID" value="KAK7947941.1"/>
    <property type="molecule type" value="Genomic_DNA"/>
</dbReference>
<name>A0ABR1Q5W3_9PEZI</name>